<evidence type="ECO:0008006" key="8">
    <source>
        <dbReference type="Google" id="ProtNLM"/>
    </source>
</evidence>
<dbReference type="RefSeq" id="WP_168629165.1">
    <property type="nucleotide sequence ID" value="NZ_BONL01000034.1"/>
</dbReference>
<keyword evidence="4 5" id="KW-0472">Membrane</keyword>
<dbReference type="EMBL" id="JAAXOX010000002">
    <property type="protein sequence ID" value="NKY22052.1"/>
    <property type="molecule type" value="Genomic_DNA"/>
</dbReference>
<dbReference type="InterPro" id="IPR034804">
    <property type="entry name" value="SQR/QFR_C/D"/>
</dbReference>
<keyword evidence="1" id="KW-1003">Cell membrane</keyword>
<keyword evidence="7" id="KW-1185">Reference proteome</keyword>
<gene>
    <name evidence="6" type="ORF">HGA03_05160</name>
</gene>
<evidence type="ECO:0000256" key="3">
    <source>
        <dbReference type="ARBA" id="ARBA00022989"/>
    </source>
</evidence>
<evidence type="ECO:0000256" key="1">
    <source>
        <dbReference type="ARBA" id="ARBA00022475"/>
    </source>
</evidence>
<evidence type="ECO:0000256" key="4">
    <source>
        <dbReference type="ARBA" id="ARBA00023136"/>
    </source>
</evidence>
<evidence type="ECO:0000256" key="2">
    <source>
        <dbReference type="ARBA" id="ARBA00022692"/>
    </source>
</evidence>
<dbReference type="Proteomes" id="UP000581206">
    <property type="component" value="Unassembled WGS sequence"/>
</dbReference>
<protein>
    <recommendedName>
        <fullName evidence="8">Fumarate reductase subunit C</fullName>
    </recommendedName>
</protein>
<evidence type="ECO:0000256" key="5">
    <source>
        <dbReference type="SAM" id="Phobius"/>
    </source>
</evidence>
<accession>A0A7X6KTP0</accession>
<feature type="transmembrane region" description="Helical" evidence="5">
    <location>
        <begin position="44"/>
        <end position="63"/>
    </location>
</feature>
<evidence type="ECO:0000313" key="6">
    <source>
        <dbReference type="EMBL" id="NKY22052.1"/>
    </source>
</evidence>
<feature type="transmembrane region" description="Helical" evidence="5">
    <location>
        <begin position="83"/>
        <end position="101"/>
    </location>
</feature>
<keyword evidence="2 5" id="KW-0812">Transmembrane</keyword>
<dbReference type="GO" id="GO:0016020">
    <property type="term" value="C:membrane"/>
    <property type="evidence" value="ECO:0007669"/>
    <property type="project" value="InterPro"/>
</dbReference>
<organism evidence="6 7">
    <name type="scientific">Cellulomonas denverensis</name>
    <dbReference type="NCBI Taxonomy" id="264297"/>
    <lineage>
        <taxon>Bacteria</taxon>
        <taxon>Bacillati</taxon>
        <taxon>Actinomycetota</taxon>
        <taxon>Actinomycetes</taxon>
        <taxon>Micrococcales</taxon>
        <taxon>Cellulomonadaceae</taxon>
        <taxon>Cellulomonas</taxon>
    </lineage>
</organism>
<keyword evidence="3 5" id="KW-1133">Transmembrane helix</keyword>
<feature type="transmembrane region" description="Helical" evidence="5">
    <location>
        <begin position="121"/>
        <end position="141"/>
    </location>
</feature>
<dbReference type="Gene3D" id="1.20.1300.10">
    <property type="entry name" value="Fumarate reductase/succinate dehydrogenase, transmembrane subunit"/>
    <property type="match status" value="1"/>
</dbReference>
<dbReference type="Pfam" id="PF02300">
    <property type="entry name" value="Fumarate_red_C"/>
    <property type="match status" value="1"/>
</dbReference>
<dbReference type="AlphaFoldDB" id="A0A7X6KTP0"/>
<dbReference type="SUPFAM" id="SSF81343">
    <property type="entry name" value="Fumarate reductase respiratory complex transmembrane subunits"/>
    <property type="match status" value="1"/>
</dbReference>
<proteinExistence type="predicted"/>
<dbReference type="InterPro" id="IPR003510">
    <property type="entry name" value="Fumarate_red_C"/>
</dbReference>
<evidence type="ECO:0000313" key="7">
    <source>
        <dbReference type="Proteomes" id="UP000581206"/>
    </source>
</evidence>
<sequence>MSAPVTRRVPADPVAGRRRPYRAPVRRTWFLAKSEYRAYALREFSSVIVGLFVLDLMVGLVALHRGRDSWEWWVDLQTHPVNLVLTGLALVMAIVHATTWFQATPKIIRVRRGRRYVADRWVVLMHYLLLALFALVVVLWLGGL</sequence>
<reference evidence="6 7" key="1">
    <citation type="submission" date="2020-04" db="EMBL/GenBank/DDBJ databases">
        <title>MicrobeNet Type strains.</title>
        <authorList>
            <person name="Nicholson A.C."/>
        </authorList>
    </citation>
    <scope>NUCLEOTIDE SEQUENCE [LARGE SCALE GENOMIC DNA]</scope>
    <source>
        <strain evidence="6 7">ATCC BAA-788</strain>
    </source>
</reference>
<name>A0A7X6KTP0_9CELL</name>
<comment type="caution">
    <text evidence="6">The sequence shown here is derived from an EMBL/GenBank/DDBJ whole genome shotgun (WGS) entry which is preliminary data.</text>
</comment>